<organism evidence="2 3">
    <name type="scientific">Caligus rogercresseyi</name>
    <name type="common">Sea louse</name>
    <dbReference type="NCBI Taxonomy" id="217165"/>
    <lineage>
        <taxon>Eukaryota</taxon>
        <taxon>Metazoa</taxon>
        <taxon>Ecdysozoa</taxon>
        <taxon>Arthropoda</taxon>
        <taxon>Crustacea</taxon>
        <taxon>Multicrustacea</taxon>
        <taxon>Hexanauplia</taxon>
        <taxon>Copepoda</taxon>
        <taxon>Siphonostomatoida</taxon>
        <taxon>Caligidae</taxon>
        <taxon>Caligus</taxon>
    </lineage>
</organism>
<dbReference type="Proteomes" id="UP000595437">
    <property type="component" value="Chromosome 7"/>
</dbReference>
<protein>
    <submittedName>
        <fullName evidence="2">Uncharacterized protein</fullName>
    </submittedName>
</protein>
<gene>
    <name evidence="2" type="ORF">FKW44_010936</name>
</gene>
<dbReference type="AlphaFoldDB" id="A0A7T8K8F6"/>
<accession>A0A7T8K8F6</accession>
<evidence type="ECO:0000256" key="1">
    <source>
        <dbReference type="SAM" id="MobiDB-lite"/>
    </source>
</evidence>
<dbReference type="EMBL" id="CP045896">
    <property type="protein sequence ID" value="QQP50063.1"/>
    <property type="molecule type" value="Genomic_DNA"/>
</dbReference>
<keyword evidence="3" id="KW-1185">Reference proteome</keyword>
<feature type="region of interest" description="Disordered" evidence="1">
    <location>
        <begin position="1"/>
        <end position="42"/>
    </location>
</feature>
<evidence type="ECO:0000313" key="2">
    <source>
        <dbReference type="EMBL" id="QQP50063.1"/>
    </source>
</evidence>
<reference evidence="3" key="1">
    <citation type="submission" date="2021-01" db="EMBL/GenBank/DDBJ databases">
        <title>Caligus Genome Assembly.</title>
        <authorList>
            <person name="Gallardo-Escarate C."/>
        </authorList>
    </citation>
    <scope>NUCLEOTIDE SEQUENCE [LARGE SCALE GENOMIC DNA]</scope>
</reference>
<proteinExistence type="predicted"/>
<evidence type="ECO:0000313" key="3">
    <source>
        <dbReference type="Proteomes" id="UP000595437"/>
    </source>
</evidence>
<sequence>MEMMASPNVSNNNYKGLGGPDSVTFRMKQHPNEDPNQTKKRRSWMNFSFRPLRTNAFDHQELLQTQKCTDIIPE</sequence>
<name>A0A7T8K8F6_CALRO</name>